<evidence type="ECO:0000256" key="1">
    <source>
        <dbReference type="SAM" id="Phobius"/>
    </source>
</evidence>
<reference evidence="3 4" key="1">
    <citation type="journal article" date="2016" name="Nat. Commun.">
        <title>Thousands of microbial genomes shed light on interconnected biogeochemical processes in an aquifer system.</title>
        <authorList>
            <person name="Anantharaman K."/>
            <person name="Brown C.T."/>
            <person name="Hug L.A."/>
            <person name="Sharon I."/>
            <person name="Castelle C.J."/>
            <person name="Probst A.J."/>
            <person name="Thomas B.C."/>
            <person name="Singh A."/>
            <person name="Wilkins M.J."/>
            <person name="Karaoz U."/>
            <person name="Brodie E.L."/>
            <person name="Williams K.H."/>
            <person name="Hubbard S.S."/>
            <person name="Banfield J.F."/>
        </authorList>
    </citation>
    <scope>NUCLEOTIDE SEQUENCE [LARGE SCALE GENOMIC DNA]</scope>
</reference>
<dbReference type="AlphaFoldDB" id="A0A1F5Y4L5"/>
<feature type="transmembrane region" description="Helical" evidence="1">
    <location>
        <begin position="12"/>
        <end position="29"/>
    </location>
</feature>
<keyword evidence="1" id="KW-0472">Membrane</keyword>
<comment type="caution">
    <text evidence="3">The sequence shown here is derived from an EMBL/GenBank/DDBJ whole genome shotgun (WGS) entry which is preliminary data.</text>
</comment>
<evidence type="ECO:0000313" key="3">
    <source>
        <dbReference type="EMBL" id="OGF95124.1"/>
    </source>
</evidence>
<organism evidence="3 4">
    <name type="scientific">Candidatus Giovannonibacteria bacterium RIFCSPLOWO2_12_43_8</name>
    <dbReference type="NCBI Taxonomy" id="1798361"/>
    <lineage>
        <taxon>Bacteria</taxon>
        <taxon>Candidatus Giovannoniibacteriota</taxon>
    </lineage>
</organism>
<accession>A0A1F5Y4L5</accession>
<evidence type="ECO:0000313" key="4">
    <source>
        <dbReference type="Proteomes" id="UP000177720"/>
    </source>
</evidence>
<dbReference type="EMBL" id="MFIN01000028">
    <property type="protein sequence ID" value="OGF95124.1"/>
    <property type="molecule type" value="Genomic_DNA"/>
</dbReference>
<dbReference type="InterPro" id="IPR018911">
    <property type="entry name" value="Gmad2_Ig-like_dom"/>
</dbReference>
<protein>
    <recommendedName>
        <fullName evidence="2">Bacterial spore germination immunoglobulin-like domain-containing protein</fullName>
    </recommendedName>
</protein>
<proteinExistence type="predicted"/>
<keyword evidence="1" id="KW-1133">Transmembrane helix</keyword>
<dbReference type="Pfam" id="PF10648">
    <property type="entry name" value="Gmad2"/>
    <property type="match status" value="1"/>
</dbReference>
<dbReference type="Proteomes" id="UP000177720">
    <property type="component" value="Unassembled WGS sequence"/>
</dbReference>
<evidence type="ECO:0000259" key="2">
    <source>
        <dbReference type="Pfam" id="PF10648"/>
    </source>
</evidence>
<feature type="domain" description="Bacterial spore germination immunoglobulin-like" evidence="2">
    <location>
        <begin position="61"/>
        <end position="142"/>
    </location>
</feature>
<name>A0A1F5Y4L5_9BACT</name>
<sequence length="156" mass="17027">MSNFFGSKLNSVLLIILILLMVVALKVMLNDKAKYLPFLDQSQNTQILGNKDDLVSFSILPGSRVHGVTSYQGVVKGAYFFEANIGIAITDTNKKVILQDHANATTDWMTSGPVSFGGSIDVSGLPKGDAYLVIQADNPSDMRENDKFIFIPIVIE</sequence>
<gene>
    <name evidence="3" type="ORF">A2Y47_01115</name>
</gene>
<keyword evidence="1" id="KW-0812">Transmembrane</keyword>